<sequence>MLIKDERGMHTGGRLSAAVRVPDRLFVVPPSPPAAPPVTPRSPALPGAAGLLLAVPRCSL</sequence>
<evidence type="ECO:0000313" key="1">
    <source>
        <dbReference type="EMBL" id="KAF2678166.1"/>
    </source>
</evidence>
<accession>A0A6G1IIV4</accession>
<dbReference type="EMBL" id="MU005614">
    <property type="protein sequence ID" value="KAF2678166.1"/>
    <property type="molecule type" value="Genomic_DNA"/>
</dbReference>
<keyword evidence="2" id="KW-1185">Reference proteome</keyword>
<protein>
    <submittedName>
        <fullName evidence="1">Uncharacterized protein</fullName>
    </submittedName>
</protein>
<organism evidence="1 2">
    <name type="scientific">Lentithecium fluviatile CBS 122367</name>
    <dbReference type="NCBI Taxonomy" id="1168545"/>
    <lineage>
        <taxon>Eukaryota</taxon>
        <taxon>Fungi</taxon>
        <taxon>Dikarya</taxon>
        <taxon>Ascomycota</taxon>
        <taxon>Pezizomycotina</taxon>
        <taxon>Dothideomycetes</taxon>
        <taxon>Pleosporomycetidae</taxon>
        <taxon>Pleosporales</taxon>
        <taxon>Massarineae</taxon>
        <taxon>Lentitheciaceae</taxon>
        <taxon>Lentithecium</taxon>
    </lineage>
</organism>
<name>A0A6G1IIV4_9PLEO</name>
<dbReference type="AlphaFoldDB" id="A0A6G1IIV4"/>
<gene>
    <name evidence="1" type="ORF">K458DRAFT_142027</name>
</gene>
<proteinExistence type="predicted"/>
<reference evidence="1" key="1">
    <citation type="journal article" date="2020" name="Stud. Mycol.">
        <title>101 Dothideomycetes genomes: a test case for predicting lifestyles and emergence of pathogens.</title>
        <authorList>
            <person name="Haridas S."/>
            <person name="Albert R."/>
            <person name="Binder M."/>
            <person name="Bloem J."/>
            <person name="Labutti K."/>
            <person name="Salamov A."/>
            <person name="Andreopoulos B."/>
            <person name="Baker S."/>
            <person name="Barry K."/>
            <person name="Bills G."/>
            <person name="Bluhm B."/>
            <person name="Cannon C."/>
            <person name="Castanera R."/>
            <person name="Culley D."/>
            <person name="Daum C."/>
            <person name="Ezra D."/>
            <person name="Gonzalez J."/>
            <person name="Henrissat B."/>
            <person name="Kuo A."/>
            <person name="Liang C."/>
            <person name="Lipzen A."/>
            <person name="Lutzoni F."/>
            <person name="Magnuson J."/>
            <person name="Mondo S."/>
            <person name="Nolan M."/>
            <person name="Ohm R."/>
            <person name="Pangilinan J."/>
            <person name="Park H.-J."/>
            <person name="Ramirez L."/>
            <person name="Alfaro M."/>
            <person name="Sun H."/>
            <person name="Tritt A."/>
            <person name="Yoshinaga Y."/>
            <person name="Zwiers L.-H."/>
            <person name="Turgeon B."/>
            <person name="Goodwin S."/>
            <person name="Spatafora J."/>
            <person name="Crous P."/>
            <person name="Grigoriev I."/>
        </authorList>
    </citation>
    <scope>NUCLEOTIDE SEQUENCE</scope>
    <source>
        <strain evidence="1">CBS 122367</strain>
    </source>
</reference>
<dbReference type="Proteomes" id="UP000799291">
    <property type="component" value="Unassembled WGS sequence"/>
</dbReference>
<evidence type="ECO:0000313" key="2">
    <source>
        <dbReference type="Proteomes" id="UP000799291"/>
    </source>
</evidence>